<dbReference type="GO" id="GO:0008999">
    <property type="term" value="F:protein-N-terminal-alanine acetyltransferase activity"/>
    <property type="evidence" value="ECO:0007669"/>
    <property type="project" value="UniProtKB-UniRule"/>
</dbReference>
<dbReference type="Pfam" id="PF00583">
    <property type="entry name" value="Acetyltransf_1"/>
    <property type="match status" value="1"/>
</dbReference>
<evidence type="ECO:0000256" key="1">
    <source>
        <dbReference type="HAMAP-Rule" id="MF_02210"/>
    </source>
</evidence>
<comment type="similarity">
    <text evidence="1 2">Belongs to the acetyltransferase family. RimI subfamily.</text>
</comment>
<dbReference type="KEGG" id="upv:EJN92_19300"/>
<dbReference type="Proteomes" id="UP000275663">
    <property type="component" value="Chromosome"/>
</dbReference>
<evidence type="ECO:0000256" key="2">
    <source>
        <dbReference type="RuleBase" id="RU363094"/>
    </source>
</evidence>
<dbReference type="InterPro" id="IPR043690">
    <property type="entry name" value="RimI"/>
</dbReference>
<keyword evidence="1 2" id="KW-0963">Cytoplasm</keyword>
<dbReference type="InterPro" id="IPR016181">
    <property type="entry name" value="Acyl_CoA_acyltransferase"/>
</dbReference>
<protein>
    <recommendedName>
        <fullName evidence="1 2">[Ribosomal protein bS18]-alanine N-acetyltransferase</fullName>
        <ecNumber evidence="1 2">2.3.1.266</ecNumber>
    </recommendedName>
</protein>
<keyword evidence="5" id="KW-1185">Reference proteome</keyword>
<dbReference type="GO" id="GO:0005737">
    <property type="term" value="C:cytoplasm"/>
    <property type="evidence" value="ECO:0007669"/>
    <property type="project" value="UniProtKB-SubCell"/>
</dbReference>
<dbReference type="InterPro" id="IPR000182">
    <property type="entry name" value="GNAT_dom"/>
</dbReference>
<dbReference type="Gene3D" id="3.40.630.30">
    <property type="match status" value="1"/>
</dbReference>
<keyword evidence="1" id="KW-0012">Acyltransferase</keyword>
<dbReference type="SUPFAM" id="SSF55729">
    <property type="entry name" value="Acyl-CoA N-acyltransferases (Nat)"/>
    <property type="match status" value="1"/>
</dbReference>
<dbReference type="EC" id="2.3.1.266" evidence="1 2"/>
<dbReference type="InterPro" id="IPR006464">
    <property type="entry name" value="AcTrfase_RimI/Ard1"/>
</dbReference>
<dbReference type="AlphaFoldDB" id="A0A3S9HPC9"/>
<dbReference type="RefSeq" id="WP_126129320.1">
    <property type="nucleotide sequence ID" value="NZ_CP034464.1"/>
</dbReference>
<proteinExistence type="inferred from homology"/>
<accession>A0A3S9HPC9</accession>
<dbReference type="EMBL" id="CP034464">
    <property type="protein sequence ID" value="AZP13951.1"/>
    <property type="molecule type" value="Genomic_DNA"/>
</dbReference>
<evidence type="ECO:0000259" key="3">
    <source>
        <dbReference type="PROSITE" id="PS51186"/>
    </source>
</evidence>
<comment type="caution">
    <text evidence="1">Lacks conserved residue(s) required for the propagation of feature annotation.</text>
</comment>
<gene>
    <name evidence="1 4" type="primary">rimI</name>
    <name evidence="4" type="ORF">EJN92_19300</name>
</gene>
<keyword evidence="1 4" id="KW-0808">Transferase</keyword>
<feature type="active site" description="Proton acceptor" evidence="1">
    <location>
        <position position="106"/>
    </location>
</feature>
<dbReference type="CDD" id="cd04301">
    <property type="entry name" value="NAT_SF"/>
    <property type="match status" value="1"/>
</dbReference>
<evidence type="ECO:0000313" key="4">
    <source>
        <dbReference type="EMBL" id="AZP13951.1"/>
    </source>
</evidence>
<comment type="subcellular location">
    <subcellularLocation>
        <location evidence="1 2">Cytoplasm</location>
    </subcellularLocation>
</comment>
<organism evidence="4 5">
    <name type="scientific">Undibacterium parvum</name>
    <dbReference type="NCBI Taxonomy" id="401471"/>
    <lineage>
        <taxon>Bacteria</taxon>
        <taxon>Pseudomonadati</taxon>
        <taxon>Pseudomonadota</taxon>
        <taxon>Betaproteobacteria</taxon>
        <taxon>Burkholderiales</taxon>
        <taxon>Oxalobacteraceae</taxon>
        <taxon>Undibacterium</taxon>
    </lineage>
</organism>
<feature type="binding site" evidence="1">
    <location>
        <position position="111"/>
    </location>
    <ligand>
        <name>acetyl-CoA</name>
        <dbReference type="ChEBI" id="CHEBI:57288"/>
    </ligand>
</feature>
<name>A0A3S9HPC9_9BURK</name>
<sequence>MSTAQFYRLSFADVDRVLEIEQQLYSHPWTRGNFHDSLYNSHEMVGLQDASNNLIAYYVLMPVVDEMHLLNFAISTQYQGLGYARSVLDHLCASAREQKFISVLLEVRLSNLRAISVYTQYGFSEIGRRKAYYPVADNMREDAIVMRMEL</sequence>
<dbReference type="OrthoDB" id="9796919at2"/>
<dbReference type="HAMAP" id="MF_02210">
    <property type="entry name" value="RimI"/>
    <property type="match status" value="1"/>
</dbReference>
<comment type="function">
    <text evidence="1 2">Acetylates the N-terminal alanine of ribosomal protein bS18.</text>
</comment>
<dbReference type="PROSITE" id="PS51186">
    <property type="entry name" value="GNAT"/>
    <property type="match status" value="1"/>
</dbReference>
<feature type="active site" description="Proton donor" evidence="1">
    <location>
        <position position="118"/>
    </location>
</feature>
<comment type="catalytic activity">
    <reaction evidence="1 2">
        <text>N-terminal L-alanyl-[ribosomal protein bS18] + acetyl-CoA = N-terminal N(alpha)-acetyl-L-alanyl-[ribosomal protein bS18] + CoA + H(+)</text>
        <dbReference type="Rhea" id="RHEA:43756"/>
        <dbReference type="Rhea" id="RHEA-COMP:10676"/>
        <dbReference type="Rhea" id="RHEA-COMP:10677"/>
        <dbReference type="ChEBI" id="CHEBI:15378"/>
        <dbReference type="ChEBI" id="CHEBI:57287"/>
        <dbReference type="ChEBI" id="CHEBI:57288"/>
        <dbReference type="ChEBI" id="CHEBI:64718"/>
        <dbReference type="ChEBI" id="CHEBI:83683"/>
        <dbReference type="EC" id="2.3.1.266"/>
    </reaction>
</comment>
<dbReference type="NCBIfam" id="TIGR01575">
    <property type="entry name" value="rimI"/>
    <property type="match status" value="1"/>
</dbReference>
<evidence type="ECO:0000313" key="5">
    <source>
        <dbReference type="Proteomes" id="UP000275663"/>
    </source>
</evidence>
<reference evidence="4 5" key="1">
    <citation type="journal article" date="2011" name="Int. J. Syst. Evol. Microbiol.">
        <title>Description of Undibacterium oligocarboniphilum sp. nov., isolated from purified water, and Undibacterium pigrum strain CCUG 49012 as the type strain of Undibacterium parvum sp. nov., and emended descriptions of the genus Undibacterium and the species Undibacterium pigrum.</title>
        <authorList>
            <person name="Eder W."/>
            <person name="Wanner G."/>
            <person name="Ludwig W."/>
            <person name="Busse H.J."/>
            <person name="Ziemke-Kageler F."/>
            <person name="Lang E."/>
        </authorList>
    </citation>
    <scope>NUCLEOTIDE SEQUENCE [LARGE SCALE GENOMIC DNA]</scope>
    <source>
        <strain evidence="4 5">DSM 23061</strain>
    </source>
</reference>
<feature type="domain" description="N-acetyltransferase" evidence="3">
    <location>
        <begin position="4"/>
        <end position="150"/>
    </location>
</feature>